<gene>
    <name evidence="2" type="ORF">MHEC_19430</name>
</gene>
<accession>A0A7R7JH40</accession>
<evidence type="ECO:0000313" key="2">
    <source>
        <dbReference type="EMBL" id="BCO35510.1"/>
    </source>
</evidence>
<dbReference type="AlphaFoldDB" id="A0A7R7JH40"/>
<protein>
    <submittedName>
        <fullName evidence="2">Uncharacterized protein</fullName>
    </submittedName>
</protein>
<keyword evidence="1" id="KW-0472">Membrane</keyword>
<proteinExistence type="predicted"/>
<reference evidence="2 3" key="1">
    <citation type="submission" date="2020-12" db="EMBL/GenBank/DDBJ databases">
        <title>Complete genome sequence of Mycobacterium heckeshornense JCM 15655T, closely related to a pathogenic non-tuberculous mycobacterial species Mycobacterium xenopi.</title>
        <authorList>
            <person name="Yoshida M."/>
            <person name="Fukano H."/>
            <person name="Asakura T."/>
            <person name="Suzuki M."/>
            <person name="Hoshino Y."/>
        </authorList>
    </citation>
    <scope>NUCLEOTIDE SEQUENCE [LARGE SCALE GENOMIC DNA]</scope>
    <source>
        <strain evidence="2 3">JCM 15655</strain>
    </source>
</reference>
<dbReference type="RefSeq" id="WP_142358689.1">
    <property type="nucleotide sequence ID" value="NZ_AP024237.1"/>
</dbReference>
<keyword evidence="1" id="KW-1133">Transmembrane helix</keyword>
<dbReference type="EMBL" id="AP024237">
    <property type="protein sequence ID" value="BCO35510.1"/>
    <property type="molecule type" value="Genomic_DNA"/>
</dbReference>
<sequence>MGPIGTIYRYRFVIYAALLSFPAVPFGHGSRFFAAAFLLQQWQRLARDSRPLPRRQMTARVWQICHTL</sequence>
<keyword evidence="1" id="KW-0812">Transmembrane</keyword>
<keyword evidence="3" id="KW-1185">Reference proteome</keyword>
<feature type="transmembrane region" description="Helical" evidence="1">
    <location>
        <begin position="12"/>
        <end position="39"/>
    </location>
</feature>
<dbReference type="Proteomes" id="UP000595446">
    <property type="component" value="Chromosome"/>
</dbReference>
<name>A0A7R7JH40_9MYCO</name>
<organism evidence="2 3">
    <name type="scientific">Mycobacterium heckeshornense</name>
    <dbReference type="NCBI Taxonomy" id="110505"/>
    <lineage>
        <taxon>Bacteria</taxon>
        <taxon>Bacillati</taxon>
        <taxon>Actinomycetota</taxon>
        <taxon>Actinomycetes</taxon>
        <taxon>Mycobacteriales</taxon>
        <taxon>Mycobacteriaceae</taxon>
        <taxon>Mycobacterium</taxon>
    </lineage>
</organism>
<evidence type="ECO:0000256" key="1">
    <source>
        <dbReference type="SAM" id="Phobius"/>
    </source>
</evidence>
<evidence type="ECO:0000313" key="3">
    <source>
        <dbReference type="Proteomes" id="UP000595446"/>
    </source>
</evidence>